<dbReference type="AlphaFoldDB" id="A0A3D9FH52"/>
<gene>
    <name evidence="2" type="ORF">DFR46_1941</name>
</gene>
<reference evidence="2 3" key="1">
    <citation type="submission" date="2018-07" db="EMBL/GenBank/DDBJ databases">
        <title>Genomic Encyclopedia of Type Strains, Phase IV (KMG-IV): sequencing the most valuable type-strain genomes for metagenomic binning, comparative biology and taxonomic classification.</title>
        <authorList>
            <person name="Goeker M."/>
        </authorList>
    </citation>
    <scope>NUCLEOTIDE SEQUENCE [LARGE SCALE GENOMIC DNA]</scope>
    <source>
        <strain evidence="2 3">DSM 26725</strain>
    </source>
</reference>
<evidence type="ECO:0000313" key="2">
    <source>
        <dbReference type="EMBL" id="RED16907.1"/>
    </source>
</evidence>
<sequence>MTSSDASRRRSLVIFARSPTRPPIQGTLVGGRVGERAGAAISRKGNSDTLRRGERQDFLGKIEM</sequence>
<evidence type="ECO:0000313" key="3">
    <source>
        <dbReference type="Proteomes" id="UP000256310"/>
    </source>
</evidence>
<feature type="compositionally biased region" description="Basic and acidic residues" evidence="1">
    <location>
        <begin position="45"/>
        <end position="64"/>
    </location>
</feature>
<keyword evidence="3" id="KW-1185">Reference proteome</keyword>
<dbReference type="EMBL" id="QRDP01000004">
    <property type="protein sequence ID" value="RED16907.1"/>
    <property type="molecule type" value="Genomic_DNA"/>
</dbReference>
<feature type="region of interest" description="Disordered" evidence="1">
    <location>
        <begin position="41"/>
        <end position="64"/>
    </location>
</feature>
<name>A0A3D9FH52_9SPHN</name>
<dbReference type="Proteomes" id="UP000256310">
    <property type="component" value="Unassembled WGS sequence"/>
</dbReference>
<accession>A0A3D9FH52</accession>
<organism evidence="2 3">
    <name type="scientific">Parasphingopyxis lamellibrachiae</name>
    <dbReference type="NCBI Taxonomy" id="680125"/>
    <lineage>
        <taxon>Bacteria</taxon>
        <taxon>Pseudomonadati</taxon>
        <taxon>Pseudomonadota</taxon>
        <taxon>Alphaproteobacteria</taxon>
        <taxon>Sphingomonadales</taxon>
        <taxon>Sphingomonadaceae</taxon>
        <taxon>Parasphingopyxis</taxon>
    </lineage>
</organism>
<comment type="caution">
    <text evidence="2">The sequence shown here is derived from an EMBL/GenBank/DDBJ whole genome shotgun (WGS) entry which is preliminary data.</text>
</comment>
<proteinExistence type="predicted"/>
<protein>
    <submittedName>
        <fullName evidence="2">Uncharacterized protein</fullName>
    </submittedName>
</protein>
<evidence type="ECO:0000256" key="1">
    <source>
        <dbReference type="SAM" id="MobiDB-lite"/>
    </source>
</evidence>